<dbReference type="Gene3D" id="1.20.5.170">
    <property type="match status" value="9"/>
</dbReference>
<dbReference type="OrthoDB" id="1631723at2"/>
<evidence type="ECO:0000256" key="6">
    <source>
        <dbReference type="ARBA" id="ARBA00022692"/>
    </source>
</evidence>
<accession>A0A502FWW3</accession>
<name>A0A502FWW3_9SPHN</name>
<comment type="caution">
    <text evidence="13">The sequence shown here is derived from an EMBL/GenBank/DDBJ whole genome shotgun (WGS) entry which is preliminary data.</text>
</comment>
<gene>
    <name evidence="13" type="ORF">EAH76_03865</name>
</gene>
<dbReference type="Gene3D" id="2.150.10.10">
    <property type="entry name" value="Serralysin-like metalloprotease, C-terminal"/>
    <property type="match status" value="3"/>
</dbReference>
<evidence type="ECO:0000259" key="11">
    <source>
        <dbReference type="Pfam" id="PF03895"/>
    </source>
</evidence>
<comment type="similarity">
    <text evidence="3">Belongs to the autotransporter-2 (AT-2) (TC 1.B.40) family.</text>
</comment>
<feature type="domain" description="Trimeric autotransporter adhesin YadA-like stalk" evidence="12">
    <location>
        <begin position="894"/>
        <end position="935"/>
    </location>
</feature>
<feature type="domain" description="Trimeric autotransporter adhesin YadA-like stalk" evidence="12">
    <location>
        <begin position="470"/>
        <end position="511"/>
    </location>
</feature>
<feature type="domain" description="Trimeric autotransporter adhesin YadA-like stalk" evidence="12">
    <location>
        <begin position="269"/>
        <end position="292"/>
    </location>
</feature>
<evidence type="ECO:0000256" key="7">
    <source>
        <dbReference type="ARBA" id="ARBA00022729"/>
    </source>
</evidence>
<evidence type="ECO:0000313" key="14">
    <source>
        <dbReference type="Proteomes" id="UP000319931"/>
    </source>
</evidence>
<keyword evidence="10" id="KW-0998">Cell outer membrane</keyword>
<protein>
    <submittedName>
        <fullName evidence="13">Uncharacterized protein</fullName>
    </submittedName>
</protein>
<evidence type="ECO:0000256" key="8">
    <source>
        <dbReference type="ARBA" id="ARBA00022927"/>
    </source>
</evidence>
<keyword evidence="7" id="KW-0732">Signal</keyword>
<feature type="domain" description="Trimeric autotransporter adhesin YadA-like stalk" evidence="12">
    <location>
        <begin position="320"/>
        <end position="362"/>
    </location>
</feature>
<feature type="domain" description="Trimeric autotransporter adhesin YadA-like C-terminal membrane anchor" evidence="11">
    <location>
        <begin position="1218"/>
        <end position="1278"/>
    </location>
</feature>
<keyword evidence="4" id="KW-0813">Transport</keyword>
<dbReference type="AlphaFoldDB" id="A0A502FWW3"/>
<dbReference type="SUPFAM" id="SSF101967">
    <property type="entry name" value="Adhesin YadA, collagen-binding domain"/>
    <property type="match status" value="2"/>
</dbReference>
<feature type="domain" description="Trimeric autotransporter adhesin YadA-like stalk" evidence="12">
    <location>
        <begin position="398"/>
        <end position="440"/>
    </location>
</feature>
<dbReference type="Proteomes" id="UP000319931">
    <property type="component" value="Unassembled WGS sequence"/>
</dbReference>
<keyword evidence="8" id="KW-0653">Protein transport</keyword>
<feature type="domain" description="Trimeric autotransporter adhesin YadA-like stalk" evidence="12">
    <location>
        <begin position="540"/>
        <end position="581"/>
    </location>
</feature>
<feature type="domain" description="Trimeric autotransporter adhesin YadA-like stalk" evidence="12">
    <location>
        <begin position="1027"/>
        <end position="1071"/>
    </location>
</feature>
<feature type="domain" description="Trimeric autotransporter adhesin YadA-like stalk" evidence="12">
    <location>
        <begin position="682"/>
        <end position="723"/>
    </location>
</feature>
<dbReference type="Pfam" id="PF03895">
    <property type="entry name" value="YadA_anchor"/>
    <property type="match status" value="1"/>
</dbReference>
<dbReference type="Pfam" id="PF05662">
    <property type="entry name" value="YadA_stalk"/>
    <property type="match status" value="12"/>
</dbReference>
<dbReference type="InterPro" id="IPR045584">
    <property type="entry name" value="Pilin-like"/>
</dbReference>
<proteinExistence type="inferred from homology"/>
<evidence type="ECO:0000259" key="12">
    <source>
        <dbReference type="Pfam" id="PF05662"/>
    </source>
</evidence>
<evidence type="ECO:0000256" key="1">
    <source>
        <dbReference type="ARBA" id="ARBA00004241"/>
    </source>
</evidence>
<comment type="subcellular location">
    <subcellularLocation>
        <location evidence="2">Cell outer membrane</location>
    </subcellularLocation>
    <subcellularLocation>
        <location evidence="1">Cell surface</location>
    </subcellularLocation>
</comment>
<feature type="domain" description="Trimeric autotransporter adhesin YadA-like stalk" evidence="12">
    <location>
        <begin position="610"/>
        <end position="651"/>
    </location>
</feature>
<dbReference type="InterPro" id="IPR011049">
    <property type="entry name" value="Serralysin-like_metalloprot_C"/>
</dbReference>
<evidence type="ECO:0000256" key="9">
    <source>
        <dbReference type="ARBA" id="ARBA00023136"/>
    </source>
</evidence>
<keyword evidence="14" id="KW-1185">Reference proteome</keyword>
<sequence>MCNEYSQFSSQAAQTIGRVSITSASIYNGCKSIVPLQPEARCEPRDYHKQPSANRRLALRAMASTGAIILATMFSARAQAQESVVGVCSGVSLPRSVVTGIAGNILAPVLAPVETTLGALTFGTVNLNLSTALTNAAAGAPIALGVLDINGNAVNLATTPQCVSQADGYTLRTPAGLAIGGNRISGLGSAGLVASAAEANAIAFGDAANTAAGSFGAVALGAGARVTAPGTLGSVALGQNSLASGATLGNTAYLVGGTAAAEVNIGNRRLTGLSGGSEDTDAVNVAQLKAATVGLTPVDALTFDAGLGAYSALRGGAATRITDVAPATLSATSSDAVNGAQLFATNGAVTTNATDITNLGTTVSNIGTTVTGLQANALLFNPALNAFDATRGGAPSTITNVAPAALTAVSTDAVNGAQLFATNAQVGTNTTAITTLTTNIANGTADPLAVRYADATKGTLALGGATGTLVTNVAPGTLSAASTDAVNGAQLFATNGAVTTNATNITNLSTTVGGLSGNALLFNAGINAFDATRGGAPTTITNVAPAALSATSSDAVTGAQLFTTNGAVTTNATNITNLGTTVTGLQANALLFDTGLNAFNAARGGVPTVITNVAPAALTATSTDAVNGGQLFATNTQVGVNTTAIANLSTNIGNGTADPLAVRYADATRATLALGGVTGTTVTNLAAGALNGTSSDAVNGAQLFATNGAVTTNATNITNLGTTVTGLSGNALLFNVGINAFDANRGGAPTTITNVAPAALSAGSSDAVTGAQLFTTNGAVTTNATNITNLGTTVSSLQGNALLFDAGLNAFNAARGGAPTVITNVGAGALGATSSDAVNGAQLFATNQQVGANTSAITNLTTNIANGTADPLAVRYSDATKGTLALGGATGTTVTNVAAGALTTTSSDAVNGAQLNATNQAVAAVDTRVTNLGGSVASSLGGGSSVNADGSVTAPSYQVATVGAGGATTTTTYTNVGSALSGLGASISTVNSRVDAIATATDRAVTYDGAAGSARDTITLAGTAGTRLTNVSAGAVNATSTDAVNGAQLNAVGQQVAANTTNIATNTTNITRLQNGTAGFFQVNNTGGNATPVASGANAIAAGGGAVSSGANAVALGTAATANGTNSVALGNGSVADRANSVSVGNATTARQITNVAAGTMPSDAVNLAQLTSGMNQTLGAANAYTDARLNQVGFDLRSLRRDANGGTAAAMALATIPQAYGPGMGMVGGGVSTWGGEQGFAIGVSKASPDGKVVIKAGAVINTRGKGGGAAGVGFGF</sequence>
<dbReference type="SUPFAM" id="SSF54523">
    <property type="entry name" value="Pili subunits"/>
    <property type="match status" value="1"/>
</dbReference>
<dbReference type="InterPro" id="IPR008635">
    <property type="entry name" value="Coiled_stalk_dom"/>
</dbReference>
<dbReference type="GO" id="GO:0009279">
    <property type="term" value="C:cell outer membrane"/>
    <property type="evidence" value="ECO:0007669"/>
    <property type="project" value="UniProtKB-SubCell"/>
</dbReference>
<dbReference type="EMBL" id="RCZC01000002">
    <property type="protein sequence ID" value="TPG53860.1"/>
    <property type="molecule type" value="Genomic_DNA"/>
</dbReference>
<evidence type="ECO:0000256" key="3">
    <source>
        <dbReference type="ARBA" id="ARBA00005848"/>
    </source>
</evidence>
<feature type="domain" description="Trimeric autotransporter adhesin YadA-like stalk" evidence="12">
    <location>
        <begin position="752"/>
        <end position="793"/>
    </location>
</feature>
<evidence type="ECO:0000256" key="4">
    <source>
        <dbReference type="ARBA" id="ARBA00022448"/>
    </source>
</evidence>
<organism evidence="13 14">
    <name type="scientific">Sphingomonas glacialis</name>
    <dbReference type="NCBI Taxonomy" id="658225"/>
    <lineage>
        <taxon>Bacteria</taxon>
        <taxon>Pseudomonadati</taxon>
        <taxon>Pseudomonadota</taxon>
        <taxon>Alphaproteobacteria</taxon>
        <taxon>Sphingomonadales</taxon>
        <taxon>Sphingomonadaceae</taxon>
        <taxon>Sphingomonas</taxon>
    </lineage>
</organism>
<evidence type="ECO:0000256" key="2">
    <source>
        <dbReference type="ARBA" id="ARBA00004442"/>
    </source>
</evidence>
<evidence type="ECO:0000256" key="10">
    <source>
        <dbReference type="ARBA" id="ARBA00023237"/>
    </source>
</evidence>
<feature type="domain" description="Trimeric autotransporter adhesin YadA-like stalk" evidence="12">
    <location>
        <begin position="1152"/>
        <end position="1188"/>
    </location>
</feature>
<reference evidence="13 14" key="1">
    <citation type="journal article" date="2019" name="Environ. Microbiol.">
        <title>Species interactions and distinct microbial communities in high Arctic permafrost affected cryosols are associated with the CH4 and CO2 gas fluxes.</title>
        <authorList>
            <person name="Altshuler I."/>
            <person name="Hamel J."/>
            <person name="Turney S."/>
            <person name="Magnuson E."/>
            <person name="Levesque R."/>
            <person name="Greer C."/>
            <person name="Whyte L.G."/>
        </authorList>
    </citation>
    <scope>NUCLEOTIDE SEQUENCE [LARGE SCALE GENOMIC DNA]</scope>
    <source>
        <strain evidence="13 14">E6.1</strain>
    </source>
</reference>
<feature type="domain" description="Trimeric autotransporter adhesin YadA-like stalk" evidence="12">
    <location>
        <begin position="822"/>
        <end position="864"/>
    </location>
</feature>
<evidence type="ECO:0000313" key="13">
    <source>
        <dbReference type="EMBL" id="TPG53860.1"/>
    </source>
</evidence>
<dbReference type="GO" id="GO:0015031">
    <property type="term" value="P:protein transport"/>
    <property type="evidence" value="ECO:0007669"/>
    <property type="project" value="UniProtKB-KW"/>
</dbReference>
<evidence type="ECO:0000256" key="5">
    <source>
        <dbReference type="ARBA" id="ARBA00022452"/>
    </source>
</evidence>
<dbReference type="GO" id="GO:0009986">
    <property type="term" value="C:cell surface"/>
    <property type="evidence" value="ECO:0007669"/>
    <property type="project" value="UniProtKB-SubCell"/>
</dbReference>
<keyword evidence="6" id="KW-0812">Transmembrane</keyword>
<keyword evidence="5" id="KW-1134">Transmembrane beta strand</keyword>
<dbReference type="Gene3D" id="6.10.250.2030">
    <property type="match status" value="2"/>
</dbReference>
<keyword evidence="9" id="KW-0472">Membrane</keyword>
<dbReference type="Gene3D" id="3.30.1300.30">
    <property type="entry name" value="GSPII I/J protein-like"/>
    <property type="match status" value="1"/>
</dbReference>
<dbReference type="InterPro" id="IPR005594">
    <property type="entry name" value="YadA_C"/>
</dbReference>